<dbReference type="AlphaFoldDB" id="A0A6C2UUR8"/>
<comment type="similarity">
    <text evidence="1">Belongs to the bacterial sugar transferase family.</text>
</comment>
<accession>A0A6C2UUR8</accession>
<evidence type="ECO:0000256" key="2">
    <source>
        <dbReference type="SAM" id="Phobius"/>
    </source>
</evidence>
<organism evidence="4 5">
    <name type="scientific">Pontiella sulfatireligans</name>
    <dbReference type="NCBI Taxonomy" id="2750658"/>
    <lineage>
        <taxon>Bacteria</taxon>
        <taxon>Pseudomonadati</taxon>
        <taxon>Kiritimatiellota</taxon>
        <taxon>Kiritimatiellia</taxon>
        <taxon>Kiritimatiellales</taxon>
        <taxon>Pontiellaceae</taxon>
        <taxon>Pontiella</taxon>
    </lineage>
</organism>
<keyword evidence="5" id="KW-1185">Reference proteome</keyword>
<protein>
    <submittedName>
        <fullName evidence="4">Putative sugar transferase EpsL</fullName>
    </submittedName>
</protein>
<evidence type="ECO:0000259" key="3">
    <source>
        <dbReference type="Pfam" id="PF02397"/>
    </source>
</evidence>
<evidence type="ECO:0000313" key="4">
    <source>
        <dbReference type="EMBL" id="VGO22914.1"/>
    </source>
</evidence>
<keyword evidence="2" id="KW-1133">Transmembrane helix</keyword>
<dbReference type="GO" id="GO:0016780">
    <property type="term" value="F:phosphotransferase activity, for other substituted phosphate groups"/>
    <property type="evidence" value="ECO:0007669"/>
    <property type="project" value="TreeGrafter"/>
</dbReference>
<feature type="transmembrane region" description="Helical" evidence="2">
    <location>
        <begin position="52"/>
        <end position="78"/>
    </location>
</feature>
<evidence type="ECO:0000313" key="5">
    <source>
        <dbReference type="Proteomes" id="UP000346198"/>
    </source>
</evidence>
<dbReference type="Pfam" id="PF02397">
    <property type="entry name" value="Bac_transf"/>
    <property type="match status" value="1"/>
</dbReference>
<sequence>MKESIYLARRELFDRMDVPVTKAEMRYLKWKQRWRLAFWEAGLRNLFVIKRAFDVTVSIFALIFLLPLYITSAVLILIEDGFPVLLLQKRVGLYGHEFRLLKFRTMCRNAEEMKSELLHRNESDDGIIFKMKDDPRITRSGRFLRRFSIDETPQFLNVLAGDLALVGPRPPLPEEVAKYSLSDRKRLQVKPGLTCLWQIQGRSEIPFDRLVSLDMQYIRSQSFWKDLVIIIKTIPVVLFGRGAY</sequence>
<dbReference type="PANTHER" id="PTHR30576:SF10">
    <property type="entry name" value="SLL5057 PROTEIN"/>
    <property type="match status" value="1"/>
</dbReference>
<name>A0A6C2UUR8_9BACT</name>
<dbReference type="InterPro" id="IPR003362">
    <property type="entry name" value="Bact_transf"/>
</dbReference>
<gene>
    <name evidence="4" type="primary">epsL</name>
    <name evidence="4" type="ORF">SCARR_05011</name>
</gene>
<dbReference type="Proteomes" id="UP000346198">
    <property type="component" value="Unassembled WGS sequence"/>
</dbReference>
<keyword evidence="2" id="KW-0812">Transmembrane</keyword>
<dbReference type="EMBL" id="CAAHFH010000003">
    <property type="protein sequence ID" value="VGO22914.1"/>
    <property type="molecule type" value="Genomic_DNA"/>
</dbReference>
<keyword evidence="2" id="KW-0472">Membrane</keyword>
<evidence type="ECO:0000256" key="1">
    <source>
        <dbReference type="ARBA" id="ARBA00006464"/>
    </source>
</evidence>
<proteinExistence type="inferred from homology"/>
<reference evidence="4 5" key="1">
    <citation type="submission" date="2019-04" db="EMBL/GenBank/DDBJ databases">
        <authorList>
            <person name="Van Vliet M D."/>
        </authorList>
    </citation>
    <scope>NUCLEOTIDE SEQUENCE [LARGE SCALE GENOMIC DNA]</scope>
    <source>
        <strain evidence="4 5">F21</strain>
    </source>
</reference>
<feature type="domain" description="Bacterial sugar transferase" evidence="3">
    <location>
        <begin position="50"/>
        <end position="238"/>
    </location>
</feature>
<dbReference type="RefSeq" id="WP_136064837.1">
    <property type="nucleotide sequence ID" value="NZ_CAAHFH010000003.1"/>
</dbReference>
<keyword evidence="4" id="KW-0808">Transferase</keyword>
<dbReference type="PANTHER" id="PTHR30576">
    <property type="entry name" value="COLANIC BIOSYNTHESIS UDP-GLUCOSE LIPID CARRIER TRANSFERASE"/>
    <property type="match status" value="1"/>
</dbReference>